<proteinExistence type="predicted"/>
<accession>A0A3M8SMC3</accession>
<reference evidence="2 3" key="1">
    <citation type="submission" date="2018-11" db="EMBL/GenBank/DDBJ databases">
        <title>Lysobacter cryohumiis sp. nov., isolated from soil in the Tianshan Mountains, Xinjiang, China.</title>
        <authorList>
            <person name="Luo Y."/>
            <person name="Sheng H."/>
        </authorList>
    </citation>
    <scope>NUCLEOTIDE SEQUENCE [LARGE SCALE GENOMIC DNA]</scope>
    <source>
        <strain evidence="2 3">ZS60</strain>
    </source>
</reference>
<protein>
    <submittedName>
        <fullName evidence="2">Sulfotransferase</fullName>
    </submittedName>
</protein>
<feature type="compositionally biased region" description="Basic residues" evidence="1">
    <location>
        <begin position="13"/>
        <end position="31"/>
    </location>
</feature>
<evidence type="ECO:0000313" key="3">
    <source>
        <dbReference type="Proteomes" id="UP000267049"/>
    </source>
</evidence>
<dbReference type="AlphaFoldDB" id="A0A3M8SMC3"/>
<feature type="region of interest" description="Disordered" evidence="1">
    <location>
        <begin position="1"/>
        <end position="32"/>
    </location>
</feature>
<dbReference type="GO" id="GO:0016740">
    <property type="term" value="F:transferase activity"/>
    <property type="evidence" value="ECO:0007669"/>
    <property type="project" value="UniProtKB-KW"/>
</dbReference>
<sequence length="481" mass="54437">MLDLRYLAPAPRAQRRGRVSRAPGGRHRRRWPLLGTRRPWPTARCAAQRLARAGVGARTRTHRRVPVRARQCAGGDDPVGAQCPSRVAFQRPHRPPGGRSRARAVDAVRAHLAGAVVRVRRARRRPRALSRGTHPVRRGGARAEPAVAAEERDPLVRRDDDHHRQVRRHRCDRRRFHPCCPAARHRRQRLRFSMQAQTHDGPVRLDAARFDRPVFIVASPRAGADQLFDTLMRAPEVFTVGAAAHQLIEDIPGLHVRDRRYESNRLDGSDATADVRAALYARLAESARDRDGVAPTQRPWRLLDKMPKNALRIPFLARAFPDAHFIYLYRDPREVLANMLLAWESGRFRTYLGLPGWPRPYWSLALTPGWRELSGKPLGEIVGRQWQAATQVLLDDLQALSPNRWRVLRHADFLANPSGEIARLCLALDYGWDRPLEPGGLPETAPTREEAEVVRKHAGELQRVWPQIEPTAARAAKVAGL</sequence>
<dbReference type="InterPro" id="IPR027417">
    <property type="entry name" value="P-loop_NTPase"/>
</dbReference>
<dbReference type="SUPFAM" id="SSF52540">
    <property type="entry name" value="P-loop containing nucleoside triphosphate hydrolases"/>
    <property type="match status" value="1"/>
</dbReference>
<dbReference type="EMBL" id="RIBS01000011">
    <property type="protein sequence ID" value="RNF81953.1"/>
    <property type="molecule type" value="Genomic_DNA"/>
</dbReference>
<feature type="compositionally biased region" description="Basic residues" evidence="1">
    <location>
        <begin position="123"/>
        <end position="140"/>
    </location>
</feature>
<organism evidence="2 3">
    <name type="scientific">Montanilutibacter psychrotolerans</name>
    <dbReference type="NCBI Taxonomy" id="1327343"/>
    <lineage>
        <taxon>Bacteria</taxon>
        <taxon>Pseudomonadati</taxon>
        <taxon>Pseudomonadota</taxon>
        <taxon>Gammaproteobacteria</taxon>
        <taxon>Lysobacterales</taxon>
        <taxon>Lysobacteraceae</taxon>
        <taxon>Montanilutibacter</taxon>
    </lineage>
</organism>
<dbReference type="Gene3D" id="3.40.50.300">
    <property type="entry name" value="P-loop containing nucleotide triphosphate hydrolases"/>
    <property type="match status" value="1"/>
</dbReference>
<dbReference type="Proteomes" id="UP000267049">
    <property type="component" value="Unassembled WGS sequence"/>
</dbReference>
<evidence type="ECO:0000313" key="2">
    <source>
        <dbReference type="EMBL" id="RNF81953.1"/>
    </source>
</evidence>
<name>A0A3M8SMC3_9GAMM</name>
<comment type="caution">
    <text evidence="2">The sequence shown here is derived from an EMBL/GenBank/DDBJ whole genome shotgun (WGS) entry which is preliminary data.</text>
</comment>
<dbReference type="Pfam" id="PF13469">
    <property type="entry name" value="Sulfotransfer_3"/>
    <property type="match status" value="1"/>
</dbReference>
<gene>
    <name evidence="2" type="ORF">EER27_15840</name>
</gene>
<keyword evidence="3" id="KW-1185">Reference proteome</keyword>
<evidence type="ECO:0000256" key="1">
    <source>
        <dbReference type="SAM" id="MobiDB-lite"/>
    </source>
</evidence>
<feature type="region of interest" description="Disordered" evidence="1">
    <location>
        <begin position="123"/>
        <end position="149"/>
    </location>
</feature>
<dbReference type="OrthoDB" id="1441538at2"/>
<keyword evidence="2" id="KW-0808">Transferase</keyword>